<keyword evidence="5" id="KW-0677">Repeat</keyword>
<dbReference type="SMART" id="SM00155">
    <property type="entry name" value="PLDc"/>
    <property type="match status" value="2"/>
</dbReference>
<evidence type="ECO:0000256" key="1">
    <source>
        <dbReference type="ARBA" id="ARBA00004236"/>
    </source>
</evidence>
<keyword evidence="4" id="KW-0812">Transmembrane</keyword>
<dbReference type="Gene3D" id="3.30.870.10">
    <property type="entry name" value="Endonuclease Chain A"/>
    <property type="match status" value="2"/>
</dbReference>
<dbReference type="GO" id="GO:0008808">
    <property type="term" value="F:cardiolipin synthase activity"/>
    <property type="evidence" value="ECO:0007669"/>
    <property type="project" value="UniProtKB-UniRule"/>
</dbReference>
<evidence type="ECO:0000256" key="2">
    <source>
        <dbReference type="ARBA" id="ARBA00022475"/>
    </source>
</evidence>
<reference evidence="11" key="1">
    <citation type="submission" date="2015-10" db="EMBL/GenBank/DDBJ databases">
        <title>Extensive mobilome-driven genome diversification in gut-associated Bacteroides vulgatus mpk.</title>
        <authorList>
            <person name="Beier S."/>
            <person name="Lange A."/>
            <person name="Huson D.H."/>
            <person name="Frick J.-S."/>
            <person name="Autenrieth I.B."/>
        </authorList>
    </citation>
    <scope>NUCLEOTIDE SEQUENCE [LARGE SCALE GENOMIC DNA]</scope>
    <source>
        <strain evidence="11">mpk</strain>
    </source>
</reference>
<dbReference type="InterPro" id="IPR022924">
    <property type="entry name" value="Cardiolipin_synthase"/>
</dbReference>
<dbReference type="InterPro" id="IPR001736">
    <property type="entry name" value="PLipase_D/transphosphatidylase"/>
</dbReference>
<feature type="domain" description="PLD phosphodiesterase" evidence="9">
    <location>
        <begin position="199"/>
        <end position="226"/>
    </location>
</feature>
<proteinExistence type="predicted"/>
<dbReference type="CDD" id="cd09110">
    <property type="entry name" value="PLDc_CLS_1"/>
    <property type="match status" value="1"/>
</dbReference>
<evidence type="ECO:0000256" key="4">
    <source>
        <dbReference type="ARBA" id="ARBA00022692"/>
    </source>
</evidence>
<evidence type="ECO:0000256" key="5">
    <source>
        <dbReference type="ARBA" id="ARBA00022737"/>
    </source>
</evidence>
<dbReference type="Pfam" id="PF13091">
    <property type="entry name" value="PLDc_2"/>
    <property type="match status" value="2"/>
</dbReference>
<feature type="domain" description="PLD phosphodiesterase" evidence="9">
    <location>
        <begin position="378"/>
        <end position="405"/>
    </location>
</feature>
<name>A0A0N7J6N1_PHOVU</name>
<evidence type="ECO:0000256" key="3">
    <source>
        <dbReference type="ARBA" id="ARBA00022679"/>
    </source>
</evidence>
<organism evidence="10 11">
    <name type="scientific">Phocaeicola vulgatus</name>
    <name type="common">Bacteroides vulgatus</name>
    <dbReference type="NCBI Taxonomy" id="821"/>
    <lineage>
        <taxon>Bacteria</taxon>
        <taxon>Pseudomonadati</taxon>
        <taxon>Bacteroidota</taxon>
        <taxon>Bacteroidia</taxon>
        <taxon>Bacteroidales</taxon>
        <taxon>Bacteroidaceae</taxon>
        <taxon>Phocaeicola</taxon>
    </lineage>
</organism>
<evidence type="ECO:0000259" key="9">
    <source>
        <dbReference type="PROSITE" id="PS50035"/>
    </source>
</evidence>
<keyword evidence="2" id="KW-1003">Cell membrane</keyword>
<dbReference type="SUPFAM" id="SSF56024">
    <property type="entry name" value="Phospholipase D/nuclease"/>
    <property type="match status" value="2"/>
</dbReference>
<keyword evidence="7" id="KW-0472">Membrane</keyword>
<dbReference type="PROSITE" id="PS50035">
    <property type="entry name" value="PLD"/>
    <property type="match status" value="2"/>
</dbReference>
<dbReference type="NCBIfam" id="TIGR04265">
    <property type="entry name" value="bac_cardiolipin"/>
    <property type="match status" value="1"/>
</dbReference>
<evidence type="ECO:0000313" key="10">
    <source>
        <dbReference type="EMBL" id="ALK82834.1"/>
    </source>
</evidence>
<dbReference type="GO" id="GO:0032049">
    <property type="term" value="P:cardiolipin biosynthetic process"/>
    <property type="evidence" value="ECO:0007669"/>
    <property type="project" value="UniProtKB-UniRule"/>
</dbReference>
<evidence type="ECO:0000313" key="11">
    <source>
        <dbReference type="Proteomes" id="UP000061587"/>
    </source>
</evidence>
<protein>
    <recommendedName>
        <fullName evidence="8">Cardiolipin synthase</fullName>
        <ecNumber evidence="8">2.7.8.-</ecNumber>
    </recommendedName>
</protein>
<dbReference type="Proteomes" id="UP000061587">
    <property type="component" value="Chromosome"/>
</dbReference>
<dbReference type="AlphaFoldDB" id="A0A0N7J6N1"/>
<reference evidence="10 11" key="2">
    <citation type="journal article" date="2016" name="Genome Biol. Evol.">
        <title>Extensive mobilome-driven genome diversification in mouse gut-associated Bacteroides vulgatus mpk.</title>
        <authorList>
            <person name="Lange A."/>
            <person name="Beier S."/>
            <person name="Steimle A."/>
            <person name="Autenrieth I.B."/>
            <person name="Huson D.H."/>
            <person name="Frick J.S."/>
        </authorList>
    </citation>
    <scope>NUCLEOTIDE SEQUENCE [LARGE SCALE GENOMIC DNA]</scope>
    <source>
        <strain evidence="11">mpk</strain>
    </source>
</reference>
<evidence type="ECO:0000256" key="6">
    <source>
        <dbReference type="ARBA" id="ARBA00022989"/>
    </source>
</evidence>
<dbReference type="PANTHER" id="PTHR21248">
    <property type="entry name" value="CARDIOLIPIN SYNTHASE"/>
    <property type="match status" value="1"/>
</dbReference>
<sequence>MATLFYFSLLNINNTDGLFIPRIINTFAALIKKAMKFDIKKHIYLILLFILSFTVETAQSQEVTNIHIAATDTVPTYTSDSAVINFLKDAGIPITQNSKLKLLKSGRAKFIDLFEEIRHAKHHIHLEYFNFRNDSIANALFDLLGEKVKEGVEVRALFDAFGNLSNNKPLKKKHIQAIRDKGIEIVKFDPFKFPYINHALHRDHRKIVVIDGKIGYTGGMNIANYYIKGLPEIGDWRDMHIRIEGNAVNELQDIFLAMWNKSTKQHVSGSQYYPLRNDSTFKGNKNVAIVDRIPKKEPRLMRQTYIKSIDAAQDKIQIVNPYFTPIPSIKKAIKRALKRGVEVEIMIPGKSDIPFTPDAAFYTANKLRKKGAKIYVYNGGFHHSKIMMVDSLFCTVGSTNLNSRSLRYDYEVNAFIFDKETTHELSTMFEHDKLDSTLFTKEEYKKRSGWKRFVGWFANLFTPFL</sequence>
<dbReference type="EMBL" id="CP013020">
    <property type="protein sequence ID" value="ALK82834.1"/>
    <property type="molecule type" value="Genomic_DNA"/>
</dbReference>
<dbReference type="PANTHER" id="PTHR21248:SF22">
    <property type="entry name" value="PHOSPHOLIPASE D"/>
    <property type="match status" value="1"/>
</dbReference>
<dbReference type="CDD" id="cd09112">
    <property type="entry name" value="PLDc_CLS_2"/>
    <property type="match status" value="1"/>
</dbReference>
<gene>
    <name evidence="10" type="ORF">BvMPK_0195</name>
</gene>
<dbReference type="GO" id="GO:0005886">
    <property type="term" value="C:plasma membrane"/>
    <property type="evidence" value="ECO:0007669"/>
    <property type="project" value="UniProtKB-SubCell"/>
</dbReference>
<dbReference type="PATRIC" id="fig|821.40.peg.242"/>
<comment type="subcellular location">
    <subcellularLocation>
        <location evidence="1">Cell membrane</location>
    </subcellularLocation>
</comment>
<dbReference type="InterPro" id="IPR025202">
    <property type="entry name" value="PLD-like_dom"/>
</dbReference>
<keyword evidence="6" id="KW-1133">Transmembrane helix</keyword>
<dbReference type="EC" id="2.7.8.-" evidence="8"/>
<keyword evidence="3" id="KW-0808">Transferase</keyword>
<evidence type="ECO:0000256" key="8">
    <source>
        <dbReference type="NCBIfam" id="TIGR04265"/>
    </source>
</evidence>
<evidence type="ECO:0000256" key="7">
    <source>
        <dbReference type="ARBA" id="ARBA00023136"/>
    </source>
</evidence>
<accession>A0A0N7J6N1</accession>